<keyword evidence="2" id="KW-0235">DNA replication</keyword>
<dbReference type="GO" id="GO:0039693">
    <property type="term" value="P:viral DNA genome replication"/>
    <property type="evidence" value="ECO:0007669"/>
    <property type="project" value="UniProtKB-KW"/>
</dbReference>
<dbReference type="InterPro" id="IPR012340">
    <property type="entry name" value="NA-bd_OB-fold"/>
</dbReference>
<evidence type="ECO:0000313" key="4">
    <source>
        <dbReference type="EMBL" id="SVD49142.1"/>
    </source>
</evidence>
<dbReference type="Pfam" id="PF08804">
    <property type="entry name" value="gp32"/>
    <property type="match status" value="1"/>
</dbReference>
<proteinExistence type="predicted"/>
<sequence length="200" mass="22942">MDLNAIKTKLESLQNQTTTSNNFWKPEPGTQVVRIVPYKHNKDNPFVELYFHYNLGQNKTYMSPVSFGRPDPVQEFADKLKSTGDKDEWIQGKRLEPKMRTFAPVVVRGREDEGVKFWGFGKTVYQELLSVIADPDYGDITDPVNGRDIQIERQTPAEAGNQYGKTTVRVKPNQTPITDNKEMLETLLNDQPNLTELYTE</sequence>
<dbReference type="InterPro" id="IPR012339">
    <property type="entry name" value="Phage_T4_Gp32_ssDNA-bd"/>
</dbReference>
<dbReference type="GO" id="GO:0003697">
    <property type="term" value="F:single-stranded DNA binding"/>
    <property type="evidence" value="ECO:0007669"/>
    <property type="project" value="InterPro"/>
</dbReference>
<feature type="non-terminal residue" evidence="4">
    <location>
        <position position="200"/>
    </location>
</feature>
<organism evidence="4">
    <name type="scientific">marine metagenome</name>
    <dbReference type="NCBI Taxonomy" id="408172"/>
    <lineage>
        <taxon>unclassified sequences</taxon>
        <taxon>metagenomes</taxon>
        <taxon>ecological metagenomes</taxon>
    </lineage>
</organism>
<protein>
    <recommendedName>
        <fullName evidence="3">Bacteriophage T4 Gp32 single-stranded DNA-binding domain-containing protein</fullName>
    </recommendedName>
</protein>
<dbReference type="EMBL" id="UINC01154068">
    <property type="protein sequence ID" value="SVD49142.1"/>
    <property type="molecule type" value="Genomic_DNA"/>
</dbReference>
<name>A0A382VRL9_9ZZZZ</name>
<gene>
    <name evidence="4" type="ORF">METZ01_LOCUS401996</name>
</gene>
<evidence type="ECO:0000256" key="2">
    <source>
        <dbReference type="ARBA" id="ARBA00023109"/>
    </source>
</evidence>
<dbReference type="Gene3D" id="3.90.198.10">
    <property type="entry name" value="Replication Fork Single-Stranded Dna Binding Protein"/>
    <property type="match status" value="1"/>
</dbReference>
<dbReference type="SUPFAM" id="SSF50249">
    <property type="entry name" value="Nucleic acid-binding proteins"/>
    <property type="match status" value="1"/>
</dbReference>
<accession>A0A382VRL9</accession>
<dbReference type="InterPro" id="IPR044947">
    <property type="entry name" value="Phage_T4_Gp32_ssDNA-bd_sf"/>
</dbReference>
<dbReference type="AlphaFoldDB" id="A0A382VRL9"/>
<feature type="domain" description="Bacteriophage T4 Gp32 single-stranded DNA-binding" evidence="3">
    <location>
        <begin position="29"/>
        <end position="197"/>
    </location>
</feature>
<keyword evidence="1" id="KW-0678">Repressor</keyword>
<evidence type="ECO:0000259" key="3">
    <source>
        <dbReference type="Pfam" id="PF08804"/>
    </source>
</evidence>
<evidence type="ECO:0000256" key="1">
    <source>
        <dbReference type="ARBA" id="ARBA00022491"/>
    </source>
</evidence>
<reference evidence="4" key="1">
    <citation type="submission" date="2018-05" db="EMBL/GenBank/DDBJ databases">
        <authorList>
            <person name="Lanie J.A."/>
            <person name="Ng W.-L."/>
            <person name="Kazmierczak K.M."/>
            <person name="Andrzejewski T.M."/>
            <person name="Davidsen T.M."/>
            <person name="Wayne K.J."/>
            <person name="Tettelin H."/>
            <person name="Glass J.I."/>
            <person name="Rusch D."/>
            <person name="Podicherti R."/>
            <person name="Tsui H.-C.T."/>
            <person name="Winkler M.E."/>
        </authorList>
    </citation>
    <scope>NUCLEOTIDE SEQUENCE</scope>
</reference>
<keyword evidence="2" id="KW-1194">Viral DNA replication</keyword>